<evidence type="ECO:0000256" key="14">
    <source>
        <dbReference type="PIRSR" id="PIRSR604385-3"/>
    </source>
</evidence>
<protein>
    <recommendedName>
        <fullName evidence="4">ADP-ribose pyrophosphatase</fullName>
        <ecNumber evidence="3">3.6.1.13</ecNumber>
    </recommendedName>
    <alternativeName>
        <fullName evidence="9">ADP-ribose diphosphatase</fullName>
    </alternativeName>
    <alternativeName>
        <fullName evidence="11">ADP-ribose phosphohydrolase</fullName>
    </alternativeName>
    <alternativeName>
        <fullName evidence="10">Adenosine diphosphoribose pyrophosphatase</fullName>
    </alternativeName>
</protein>
<dbReference type="PROSITE" id="PS00893">
    <property type="entry name" value="NUDIX_BOX"/>
    <property type="match status" value="1"/>
</dbReference>
<gene>
    <name evidence="16" type="primary">nudF</name>
    <name evidence="16" type="ORF">MAA8898_03962</name>
</gene>
<comment type="similarity">
    <text evidence="2">Belongs to the Nudix hydrolase family. NudF subfamily.</text>
</comment>
<evidence type="ECO:0000256" key="3">
    <source>
        <dbReference type="ARBA" id="ARBA00012453"/>
    </source>
</evidence>
<dbReference type="SUPFAM" id="SSF55811">
    <property type="entry name" value="Nudix"/>
    <property type="match status" value="1"/>
</dbReference>
<evidence type="ECO:0000256" key="1">
    <source>
        <dbReference type="ARBA" id="ARBA00001946"/>
    </source>
</evidence>
<dbReference type="InterPro" id="IPR020084">
    <property type="entry name" value="NUDIX_hydrolase_CS"/>
</dbReference>
<dbReference type="Proteomes" id="UP000207598">
    <property type="component" value="Unassembled WGS sequence"/>
</dbReference>
<dbReference type="Gene3D" id="3.10.490.10">
    <property type="entry name" value="Gamma-glutamyl cyclotransferase-like"/>
    <property type="match status" value="1"/>
</dbReference>
<dbReference type="Pfam" id="PF00293">
    <property type="entry name" value="NUDIX"/>
    <property type="match status" value="1"/>
</dbReference>
<dbReference type="PANTHER" id="PTHR11839">
    <property type="entry name" value="UDP/ADP-SUGAR PYROPHOSPHATASE"/>
    <property type="match status" value="1"/>
</dbReference>
<comment type="cofactor">
    <cofactor evidence="1 13">
        <name>Mg(2+)</name>
        <dbReference type="ChEBI" id="CHEBI:18420"/>
    </cofactor>
</comment>
<feature type="short sequence motif" description="Nudix box" evidence="14">
    <location>
        <begin position="236"/>
        <end position="258"/>
    </location>
</feature>
<keyword evidence="17" id="KW-1185">Reference proteome</keyword>
<evidence type="ECO:0000256" key="8">
    <source>
        <dbReference type="ARBA" id="ARBA00025164"/>
    </source>
</evidence>
<proteinExistence type="inferred from homology"/>
<reference evidence="16 17" key="1">
    <citation type="submission" date="2017-05" db="EMBL/GenBank/DDBJ databases">
        <authorList>
            <person name="Song R."/>
            <person name="Chenine A.L."/>
            <person name="Ruprecht R.M."/>
        </authorList>
    </citation>
    <scope>NUCLEOTIDE SEQUENCE [LARGE SCALE GENOMIC DNA]</scope>
    <source>
        <strain evidence="16 17">CECT 8898</strain>
    </source>
</reference>
<feature type="binding site" evidence="13">
    <location>
        <position position="235"/>
    </location>
    <ligand>
        <name>Mg(2+)</name>
        <dbReference type="ChEBI" id="CHEBI:18420"/>
        <label>1</label>
    </ligand>
</feature>
<evidence type="ECO:0000256" key="4">
    <source>
        <dbReference type="ARBA" id="ARBA00013297"/>
    </source>
</evidence>
<feature type="binding site" evidence="13">
    <location>
        <position position="255"/>
    </location>
    <ligand>
        <name>Mg(2+)</name>
        <dbReference type="ChEBI" id="CHEBI:18420"/>
        <label>1</label>
    </ligand>
</feature>
<evidence type="ECO:0000256" key="7">
    <source>
        <dbReference type="ARBA" id="ARBA00022842"/>
    </source>
</evidence>
<dbReference type="InterPro" id="IPR009288">
    <property type="entry name" value="AIG2-like_dom"/>
</dbReference>
<evidence type="ECO:0000256" key="9">
    <source>
        <dbReference type="ARBA" id="ARBA00030162"/>
    </source>
</evidence>
<evidence type="ECO:0000256" key="13">
    <source>
        <dbReference type="PIRSR" id="PIRSR604385-2"/>
    </source>
</evidence>
<dbReference type="EMBL" id="FXYF01000013">
    <property type="protein sequence ID" value="SMX48496.1"/>
    <property type="molecule type" value="Genomic_DNA"/>
</dbReference>
<dbReference type="Pfam" id="PF06094">
    <property type="entry name" value="GGACT"/>
    <property type="match status" value="1"/>
</dbReference>
<dbReference type="GO" id="GO:0047631">
    <property type="term" value="F:ADP-ribose diphosphatase activity"/>
    <property type="evidence" value="ECO:0007669"/>
    <property type="project" value="UniProtKB-EC"/>
</dbReference>
<keyword evidence="6 16" id="KW-0378">Hydrolase</keyword>
<evidence type="ECO:0000256" key="10">
    <source>
        <dbReference type="ARBA" id="ARBA00030308"/>
    </source>
</evidence>
<evidence type="ECO:0000256" key="6">
    <source>
        <dbReference type="ARBA" id="ARBA00022801"/>
    </source>
</evidence>
<comment type="catalytic activity">
    <reaction evidence="12">
        <text>ADP-D-ribose + H2O = D-ribose 5-phosphate + AMP + 2 H(+)</text>
        <dbReference type="Rhea" id="RHEA:10412"/>
        <dbReference type="ChEBI" id="CHEBI:15377"/>
        <dbReference type="ChEBI" id="CHEBI:15378"/>
        <dbReference type="ChEBI" id="CHEBI:57967"/>
        <dbReference type="ChEBI" id="CHEBI:78346"/>
        <dbReference type="ChEBI" id="CHEBI:456215"/>
        <dbReference type="EC" id="3.6.1.13"/>
    </reaction>
</comment>
<dbReference type="InterPro" id="IPR013024">
    <property type="entry name" value="GGCT-like"/>
</dbReference>
<dbReference type="InterPro" id="IPR004385">
    <property type="entry name" value="NDP_pyrophosphatase"/>
</dbReference>
<organism evidence="16 17">
    <name type="scientific">Maliponia aquimaris</name>
    <dbReference type="NCBI Taxonomy" id="1673631"/>
    <lineage>
        <taxon>Bacteria</taxon>
        <taxon>Pseudomonadati</taxon>
        <taxon>Pseudomonadota</taxon>
        <taxon>Alphaproteobacteria</taxon>
        <taxon>Rhodobacterales</taxon>
        <taxon>Paracoccaceae</taxon>
        <taxon>Maliponia</taxon>
    </lineage>
</organism>
<dbReference type="PANTHER" id="PTHR11839:SF5">
    <property type="entry name" value="ADP-RIBOSE PYROPHOSPHATASE"/>
    <property type="match status" value="1"/>
</dbReference>
<dbReference type="InterPro" id="IPR015797">
    <property type="entry name" value="NUDIX_hydrolase-like_dom_sf"/>
</dbReference>
<evidence type="ECO:0000256" key="11">
    <source>
        <dbReference type="ARBA" id="ARBA00033056"/>
    </source>
</evidence>
<evidence type="ECO:0000256" key="5">
    <source>
        <dbReference type="ARBA" id="ARBA00022723"/>
    </source>
</evidence>
<comment type="function">
    <text evidence="8">Acts on ADP-mannose and ADP-glucose as well as ADP-ribose. Prevents glycogen biosynthesis. The reaction catalyzed by this enzyme is a limiting step of the gluconeogenic process.</text>
</comment>
<keyword evidence="7 13" id="KW-0460">Magnesium</keyword>
<dbReference type="NCBIfam" id="TIGR00052">
    <property type="entry name" value="nudix-type nucleoside diphosphatase, YffH/AdpP family"/>
    <property type="match status" value="1"/>
</dbReference>
<dbReference type="CDD" id="cd24155">
    <property type="entry name" value="NUDIX_ADPRase"/>
    <property type="match status" value="1"/>
</dbReference>
<evidence type="ECO:0000259" key="15">
    <source>
        <dbReference type="PROSITE" id="PS51462"/>
    </source>
</evidence>
<evidence type="ECO:0000313" key="17">
    <source>
        <dbReference type="Proteomes" id="UP000207598"/>
    </source>
</evidence>
<dbReference type="InterPro" id="IPR000086">
    <property type="entry name" value="NUDIX_hydrolase_dom"/>
</dbReference>
<evidence type="ECO:0000313" key="16">
    <source>
        <dbReference type="EMBL" id="SMX48496.1"/>
    </source>
</evidence>
<name>A0A238L2C8_9RHOB</name>
<feature type="domain" description="Nudix hydrolase" evidence="15">
    <location>
        <begin position="193"/>
        <end position="333"/>
    </location>
</feature>
<sequence>MLPARLPGHAAVWAEGQAFPMIVPRAGAAAEGVVVRSLSDADRAALDYYEGGFVFALRSLTVETAGGPVAAQVYFAEEGRWTPGAPWSLEAWAERWGAITLGAARELMDRRGRYSAAEAAGMLPFFRARAWAGQIAATPAPQTLRRASGMEDIDYHGLRGHPFKGFFRIDPFRLRYRRFDGEWSAPLERECFIAFDVALVLPYDPVTDQVLLIEQMRFGPIHRGDPAPWVLEAVAGVVDAGESPEAAARREAVEEAGVEVTQLLPAARGYASPGYTTEFYHAFVGICDLSGRDKDMGGLDEEHEDIRSHVVPFDLAMDLVETGEINALPLAMLINWVAARRPSLRGA</sequence>
<dbReference type="GO" id="GO:0019693">
    <property type="term" value="P:ribose phosphate metabolic process"/>
    <property type="evidence" value="ECO:0007669"/>
    <property type="project" value="TreeGrafter"/>
</dbReference>
<dbReference type="AlphaFoldDB" id="A0A238L2C8"/>
<accession>A0A238L2C8</accession>
<feature type="binding site" evidence="13">
    <location>
        <position position="304"/>
    </location>
    <ligand>
        <name>Mg(2+)</name>
        <dbReference type="ChEBI" id="CHEBI:18420"/>
        <label>1</label>
    </ligand>
</feature>
<dbReference type="Gene3D" id="3.90.79.10">
    <property type="entry name" value="Nucleoside Triphosphate Pyrophosphohydrolase"/>
    <property type="match status" value="1"/>
</dbReference>
<dbReference type="GO" id="GO:0006753">
    <property type="term" value="P:nucleoside phosphate metabolic process"/>
    <property type="evidence" value="ECO:0007669"/>
    <property type="project" value="TreeGrafter"/>
</dbReference>
<feature type="binding site" evidence="13">
    <location>
        <position position="251"/>
    </location>
    <ligand>
        <name>Mg(2+)</name>
        <dbReference type="ChEBI" id="CHEBI:18420"/>
        <label>1</label>
    </ligand>
</feature>
<dbReference type="GO" id="GO:0046872">
    <property type="term" value="F:metal ion binding"/>
    <property type="evidence" value="ECO:0007669"/>
    <property type="project" value="UniProtKB-KW"/>
</dbReference>
<dbReference type="GO" id="GO:0005829">
    <property type="term" value="C:cytosol"/>
    <property type="evidence" value="ECO:0007669"/>
    <property type="project" value="TreeGrafter"/>
</dbReference>
<keyword evidence="5 13" id="KW-0479">Metal-binding</keyword>
<dbReference type="PROSITE" id="PS51462">
    <property type="entry name" value="NUDIX"/>
    <property type="match status" value="1"/>
</dbReference>
<dbReference type="CDD" id="cd06661">
    <property type="entry name" value="GGCT_like"/>
    <property type="match status" value="1"/>
</dbReference>
<dbReference type="GO" id="GO:0019144">
    <property type="term" value="F:ADP-sugar diphosphatase activity"/>
    <property type="evidence" value="ECO:0007669"/>
    <property type="project" value="TreeGrafter"/>
</dbReference>
<evidence type="ECO:0000256" key="2">
    <source>
        <dbReference type="ARBA" id="ARBA00007482"/>
    </source>
</evidence>
<evidence type="ECO:0000256" key="12">
    <source>
        <dbReference type="ARBA" id="ARBA00049546"/>
    </source>
</evidence>
<dbReference type="EC" id="3.6.1.13" evidence="3"/>